<keyword evidence="8" id="KW-0547">Nucleotide-binding</keyword>
<dbReference type="EMBL" id="AGSI01000001">
    <property type="protein sequence ID" value="EIE27433.1"/>
    <property type="molecule type" value="Genomic_DNA"/>
</dbReference>
<keyword evidence="15" id="KW-1133">Transmembrane helix</keyword>
<evidence type="ECO:0000256" key="2">
    <source>
        <dbReference type="ARBA" id="ARBA00012513"/>
    </source>
</evidence>
<evidence type="ECO:0000256" key="1">
    <source>
        <dbReference type="ARBA" id="ARBA00004141"/>
    </source>
</evidence>
<dbReference type="SUPFAM" id="SSF56112">
    <property type="entry name" value="Protein kinase-like (PK-like)"/>
    <property type="match status" value="1"/>
</dbReference>
<keyword evidence="18" id="KW-1185">Reference proteome</keyword>
<evidence type="ECO:0000256" key="9">
    <source>
        <dbReference type="ARBA" id="ARBA00022777"/>
    </source>
</evidence>
<name>I0Z9W4_COCSC</name>
<comment type="catalytic activity">
    <reaction evidence="13">
        <text>L-seryl-[protein] + ATP = O-phospho-L-seryl-[protein] + ADP + H(+)</text>
        <dbReference type="Rhea" id="RHEA:17989"/>
        <dbReference type="Rhea" id="RHEA-COMP:9863"/>
        <dbReference type="Rhea" id="RHEA-COMP:11604"/>
        <dbReference type="ChEBI" id="CHEBI:15378"/>
        <dbReference type="ChEBI" id="CHEBI:29999"/>
        <dbReference type="ChEBI" id="CHEBI:30616"/>
        <dbReference type="ChEBI" id="CHEBI:83421"/>
        <dbReference type="ChEBI" id="CHEBI:456216"/>
        <dbReference type="EC" id="2.7.11.1"/>
    </reaction>
</comment>
<dbReference type="EC" id="2.7.11.1" evidence="2"/>
<dbReference type="PANTHER" id="PTHR45998">
    <property type="entry name" value="SERINE/THREONINE-PROTEIN KINASE 16"/>
    <property type="match status" value="1"/>
</dbReference>
<dbReference type="Gene3D" id="2.60.40.760">
    <property type="entry name" value="Expansin, cellulose-binding-like domain"/>
    <property type="match status" value="1"/>
</dbReference>
<dbReference type="SUPFAM" id="SSF49590">
    <property type="entry name" value="PHL pollen allergen"/>
    <property type="match status" value="1"/>
</dbReference>
<evidence type="ECO:0000256" key="13">
    <source>
        <dbReference type="ARBA" id="ARBA00048679"/>
    </source>
</evidence>
<feature type="transmembrane region" description="Helical" evidence="15">
    <location>
        <begin position="70"/>
        <end position="93"/>
    </location>
</feature>
<keyword evidence="6 14" id="KW-0812">Transmembrane</keyword>
<evidence type="ECO:0000256" key="11">
    <source>
        <dbReference type="ARBA" id="ARBA00023136"/>
    </source>
</evidence>
<evidence type="ECO:0000256" key="7">
    <source>
        <dbReference type="ARBA" id="ARBA00022737"/>
    </source>
</evidence>
<dbReference type="Proteomes" id="UP000007264">
    <property type="component" value="Unassembled WGS sequence"/>
</dbReference>
<dbReference type="eggNOG" id="KOG0752">
    <property type="taxonomic scope" value="Eukaryota"/>
</dbReference>
<evidence type="ECO:0000256" key="3">
    <source>
        <dbReference type="ARBA" id="ARBA00022448"/>
    </source>
</evidence>
<dbReference type="SUPFAM" id="SSF103506">
    <property type="entry name" value="Mitochondrial carrier"/>
    <property type="match status" value="1"/>
</dbReference>
<keyword evidence="4" id="KW-0723">Serine/threonine-protein kinase</keyword>
<dbReference type="Pfam" id="PF00069">
    <property type="entry name" value="Pkinase"/>
    <property type="match status" value="1"/>
</dbReference>
<dbReference type="GO" id="GO:0005737">
    <property type="term" value="C:cytoplasm"/>
    <property type="evidence" value="ECO:0007669"/>
    <property type="project" value="TreeGrafter"/>
</dbReference>
<accession>I0Z9W4</accession>
<dbReference type="GO" id="GO:0005524">
    <property type="term" value="F:ATP binding"/>
    <property type="evidence" value="ECO:0007669"/>
    <property type="project" value="UniProtKB-KW"/>
</dbReference>
<dbReference type="SUPFAM" id="SSF50685">
    <property type="entry name" value="Barwin-like endoglucanases"/>
    <property type="match status" value="1"/>
</dbReference>
<dbReference type="RefSeq" id="XP_005651977.1">
    <property type="nucleotide sequence ID" value="XM_005651920.1"/>
</dbReference>
<dbReference type="GO" id="GO:0055085">
    <property type="term" value="P:transmembrane transport"/>
    <property type="evidence" value="ECO:0007669"/>
    <property type="project" value="InterPro"/>
</dbReference>
<dbReference type="InterPro" id="IPR000719">
    <property type="entry name" value="Prot_kinase_dom"/>
</dbReference>
<dbReference type="InterPro" id="IPR011009">
    <property type="entry name" value="Kinase-like_dom_sf"/>
</dbReference>
<gene>
    <name evidence="17" type="ORF">COCSUDRAFT_39101</name>
</gene>
<keyword evidence="3" id="KW-0813">Transport</keyword>
<reference evidence="17 18" key="1">
    <citation type="journal article" date="2012" name="Genome Biol.">
        <title>The genome of the polar eukaryotic microalga coccomyxa subellipsoidea reveals traits of cold adaptation.</title>
        <authorList>
            <person name="Blanc G."/>
            <person name="Agarkova I."/>
            <person name="Grimwood J."/>
            <person name="Kuo A."/>
            <person name="Brueggeman A."/>
            <person name="Dunigan D."/>
            <person name="Gurnon J."/>
            <person name="Ladunga I."/>
            <person name="Lindquist E."/>
            <person name="Lucas S."/>
            <person name="Pangilinan J."/>
            <person name="Proschold T."/>
            <person name="Salamov A."/>
            <person name="Schmutz J."/>
            <person name="Weeks D."/>
            <person name="Yamada T."/>
            <person name="Claverie J.M."/>
            <person name="Grigoriev I."/>
            <person name="Van Etten J."/>
            <person name="Lomsadze A."/>
            <person name="Borodovsky M."/>
        </authorList>
    </citation>
    <scope>NUCLEOTIDE SEQUENCE [LARGE SCALE GENOMIC DNA]</scope>
    <source>
        <strain evidence="17 18">C-169</strain>
    </source>
</reference>
<evidence type="ECO:0000313" key="18">
    <source>
        <dbReference type="Proteomes" id="UP000007264"/>
    </source>
</evidence>
<dbReference type="OrthoDB" id="248923at2759"/>
<dbReference type="PROSITE" id="PS50920">
    <property type="entry name" value="SOLCAR"/>
    <property type="match status" value="1"/>
</dbReference>
<dbReference type="CDD" id="cd22271">
    <property type="entry name" value="DPBB_EXP_N-like"/>
    <property type="match status" value="1"/>
</dbReference>
<dbReference type="Gene3D" id="1.50.40.10">
    <property type="entry name" value="Mitochondrial carrier domain"/>
    <property type="match status" value="1"/>
</dbReference>
<dbReference type="STRING" id="574566.I0Z9W4"/>
<evidence type="ECO:0000256" key="10">
    <source>
        <dbReference type="ARBA" id="ARBA00022840"/>
    </source>
</evidence>
<dbReference type="Gene3D" id="3.30.200.20">
    <property type="entry name" value="Phosphorylase Kinase, domain 1"/>
    <property type="match status" value="1"/>
</dbReference>
<dbReference type="InterPro" id="IPR036908">
    <property type="entry name" value="RlpA-like_sf"/>
</dbReference>
<dbReference type="InterPro" id="IPR036749">
    <property type="entry name" value="Expansin_CBD_sf"/>
</dbReference>
<comment type="catalytic activity">
    <reaction evidence="12">
        <text>L-threonyl-[protein] + ATP = O-phospho-L-threonyl-[protein] + ADP + H(+)</text>
        <dbReference type="Rhea" id="RHEA:46608"/>
        <dbReference type="Rhea" id="RHEA-COMP:11060"/>
        <dbReference type="Rhea" id="RHEA-COMP:11605"/>
        <dbReference type="ChEBI" id="CHEBI:15378"/>
        <dbReference type="ChEBI" id="CHEBI:30013"/>
        <dbReference type="ChEBI" id="CHEBI:30616"/>
        <dbReference type="ChEBI" id="CHEBI:61977"/>
        <dbReference type="ChEBI" id="CHEBI:456216"/>
        <dbReference type="EC" id="2.7.11.1"/>
    </reaction>
</comment>
<dbReference type="Gene3D" id="2.40.40.10">
    <property type="entry name" value="RlpA-like domain"/>
    <property type="match status" value="1"/>
</dbReference>
<evidence type="ECO:0000256" key="14">
    <source>
        <dbReference type="PROSITE-ProRule" id="PRU00282"/>
    </source>
</evidence>
<evidence type="ECO:0000256" key="15">
    <source>
        <dbReference type="SAM" id="Phobius"/>
    </source>
</evidence>
<comment type="caution">
    <text evidence="17">The sequence shown here is derived from an EMBL/GenBank/DDBJ whole genome shotgun (WGS) entry which is preliminary data.</text>
</comment>
<dbReference type="GeneID" id="17045448"/>
<dbReference type="eggNOG" id="KOG2345">
    <property type="taxonomic scope" value="Eukaryota"/>
</dbReference>
<feature type="domain" description="Protein kinase" evidence="16">
    <location>
        <begin position="343"/>
        <end position="659"/>
    </location>
</feature>
<feature type="repeat" description="Solcar" evidence="14">
    <location>
        <begin position="14"/>
        <end position="100"/>
    </location>
</feature>
<evidence type="ECO:0000259" key="16">
    <source>
        <dbReference type="PROSITE" id="PS50011"/>
    </source>
</evidence>
<proteinExistence type="predicted"/>
<dbReference type="InterPro" id="IPR052239">
    <property type="entry name" value="Ser/Thr-specific_kinases"/>
</dbReference>
<dbReference type="PROSITE" id="PS50011">
    <property type="entry name" value="PROTEIN_KINASE_DOM"/>
    <property type="match status" value="1"/>
</dbReference>
<organism evidence="17 18">
    <name type="scientific">Coccomyxa subellipsoidea (strain C-169)</name>
    <name type="common">Green microalga</name>
    <dbReference type="NCBI Taxonomy" id="574566"/>
    <lineage>
        <taxon>Eukaryota</taxon>
        <taxon>Viridiplantae</taxon>
        <taxon>Chlorophyta</taxon>
        <taxon>core chlorophytes</taxon>
        <taxon>Trebouxiophyceae</taxon>
        <taxon>Trebouxiophyceae incertae sedis</taxon>
        <taxon>Coccomyxaceae</taxon>
        <taxon>Coccomyxa</taxon>
        <taxon>Coccomyxa subellipsoidea</taxon>
    </lineage>
</organism>
<keyword evidence="10" id="KW-0067">ATP-binding</keyword>
<evidence type="ECO:0000256" key="8">
    <source>
        <dbReference type="ARBA" id="ARBA00022741"/>
    </source>
</evidence>
<comment type="subcellular location">
    <subcellularLocation>
        <location evidence="1">Membrane</location>
        <topology evidence="1">Multi-pass membrane protein</topology>
    </subcellularLocation>
</comment>
<dbReference type="KEGG" id="csl:COCSUDRAFT_39101"/>
<keyword evidence="9" id="KW-0418">Kinase</keyword>
<evidence type="ECO:0000256" key="5">
    <source>
        <dbReference type="ARBA" id="ARBA00022679"/>
    </source>
</evidence>
<evidence type="ECO:0000256" key="4">
    <source>
        <dbReference type="ARBA" id="ARBA00022527"/>
    </source>
</evidence>
<dbReference type="GO" id="GO:0016020">
    <property type="term" value="C:membrane"/>
    <property type="evidence" value="ECO:0007669"/>
    <property type="project" value="UniProtKB-SubCell"/>
</dbReference>
<dbReference type="PRINTS" id="PR00926">
    <property type="entry name" value="MITOCARRIER"/>
</dbReference>
<dbReference type="GO" id="GO:0004674">
    <property type="term" value="F:protein serine/threonine kinase activity"/>
    <property type="evidence" value="ECO:0007669"/>
    <property type="project" value="UniProtKB-KW"/>
</dbReference>
<feature type="transmembrane region" description="Helical" evidence="15">
    <location>
        <begin position="182"/>
        <end position="204"/>
    </location>
</feature>
<protein>
    <recommendedName>
        <fullName evidence="2">non-specific serine/threonine protein kinase</fullName>
        <ecNumber evidence="2">2.7.11.1</ecNumber>
    </recommendedName>
</protein>
<evidence type="ECO:0000313" key="17">
    <source>
        <dbReference type="EMBL" id="EIE27433.1"/>
    </source>
</evidence>
<keyword evidence="11 14" id="KW-0472">Membrane</keyword>
<dbReference type="PANTHER" id="PTHR45998:SF2">
    <property type="entry name" value="SERINE_THREONINE-PROTEIN KINASE 16"/>
    <property type="match status" value="1"/>
</dbReference>
<dbReference type="InterPro" id="IPR002067">
    <property type="entry name" value="MCP"/>
</dbReference>
<keyword evidence="7" id="KW-0677">Repeat</keyword>
<dbReference type="AlphaFoldDB" id="I0Z9W4"/>
<keyword evidence="5" id="KW-0808">Transferase</keyword>
<dbReference type="InterPro" id="IPR018108">
    <property type="entry name" value="MCP_transmembrane"/>
</dbReference>
<dbReference type="InterPro" id="IPR023395">
    <property type="entry name" value="MCP_dom_sf"/>
</dbReference>
<evidence type="ECO:0000256" key="6">
    <source>
        <dbReference type="ARBA" id="ARBA00022692"/>
    </source>
</evidence>
<evidence type="ECO:0000256" key="12">
    <source>
        <dbReference type="ARBA" id="ARBA00047899"/>
    </source>
</evidence>
<sequence>MYRKIFVKALGPELRNEAKLAAGALAGITATLCCFPLDVLRTRVLSAPISQREGNYLAMLARIARKEGLPALYVGCAPALVAMVPSGAVYYWLYDMLKEKHLKHVSTSTGQQASRLDAAHSLLYGALAGAAAESTVYPLEVIRRRMQQIAAAAVGNSGGQLTRKEPVSLAASKLFVPSKRRINVTAMEMAIGTLLLTLLFPVAFADGIEWQAMLKPQGGGVRYNGDATPDLIVEMSASGTYYGQQDGQNDGGACAFGKSFSNSLGLSWREGVQTYIALNRAQYNNSQACGQCLMYRGLGAGIGMLPIPSEWQFGLVDNVCPECAYGSIDLDKNGDGRWKVEWYPIPCNVGEGKFHYFFGGSPNPYWFMFAISNTRVPIQSVKLKYPDGNFYDLARGWNNMWAANGGPFNSPIDLAITSVLGDTVRDTIQSTAGWDGGSQFPYRAMGASAQPPSDGKAQTTQGGYSFVYLVEEILSLGSQAEPQQYALKKVLTSTGEHVELAYTEIRVMQSLRHPNLLPLLASEHKEVEDEESGVSAFYMLFPLYSDFGSTRQARVEVQSRQQAMSVQEDAEAHCSAPYRAPELFDVPSQCVLDERVDVWSLGCLLYFIMYGISPFERVAFPQSDHFPEDVHNLVTYCLTTNAAERPFVDDVIARVQDLLVRCPIEC</sequence>
<dbReference type="Gene3D" id="1.10.510.10">
    <property type="entry name" value="Transferase(Phosphotransferase) domain 1"/>
    <property type="match status" value="1"/>
</dbReference>
<dbReference type="Pfam" id="PF00153">
    <property type="entry name" value="Mito_carr"/>
    <property type="match status" value="2"/>
</dbReference>